<comment type="subcellular location">
    <subcellularLocation>
        <location evidence="1">Nucleus</location>
    </subcellularLocation>
</comment>
<evidence type="ECO:0000256" key="1">
    <source>
        <dbReference type="ARBA" id="ARBA00004123"/>
    </source>
</evidence>
<dbReference type="Proteomes" id="UP000289340">
    <property type="component" value="Chromosome 9"/>
</dbReference>
<dbReference type="PANTHER" id="PTHR12802">
    <property type="entry name" value="SWI/SNF COMPLEX-RELATED"/>
    <property type="match status" value="1"/>
</dbReference>
<keyword evidence="3" id="KW-0238">DNA-binding</keyword>
<evidence type="ECO:0000313" key="8">
    <source>
        <dbReference type="Proteomes" id="UP000289340"/>
    </source>
</evidence>
<dbReference type="InterPro" id="IPR009057">
    <property type="entry name" value="Homeodomain-like_sf"/>
</dbReference>
<dbReference type="GO" id="GO:0003677">
    <property type="term" value="F:DNA binding"/>
    <property type="evidence" value="ECO:0007669"/>
    <property type="project" value="UniProtKB-KW"/>
</dbReference>
<dbReference type="PANTHER" id="PTHR12802:SF167">
    <property type="entry name" value="PROTEIN REVEILLE 5"/>
    <property type="match status" value="1"/>
</dbReference>
<dbReference type="InterPro" id="IPR006447">
    <property type="entry name" value="Myb_dom_plants"/>
</dbReference>
<dbReference type="SUPFAM" id="SSF46689">
    <property type="entry name" value="Homeodomain-like"/>
    <property type="match status" value="1"/>
</dbReference>
<dbReference type="CDD" id="cd00167">
    <property type="entry name" value="SANT"/>
    <property type="match status" value="1"/>
</dbReference>
<evidence type="ECO:0000256" key="5">
    <source>
        <dbReference type="ARBA" id="ARBA00023242"/>
    </source>
</evidence>
<keyword evidence="4" id="KW-0804">Transcription</keyword>
<feature type="domain" description="SANT" evidence="6">
    <location>
        <begin position="35"/>
        <end position="71"/>
    </location>
</feature>
<dbReference type="InterPro" id="IPR001005">
    <property type="entry name" value="SANT/Myb"/>
</dbReference>
<gene>
    <name evidence="7" type="ORF">D0Y65_025260</name>
</gene>
<evidence type="ECO:0000256" key="2">
    <source>
        <dbReference type="ARBA" id="ARBA00023015"/>
    </source>
</evidence>
<dbReference type="InterPro" id="IPR017884">
    <property type="entry name" value="SANT_dom"/>
</dbReference>
<organism evidence="7 8">
    <name type="scientific">Glycine soja</name>
    <name type="common">Wild soybean</name>
    <dbReference type="NCBI Taxonomy" id="3848"/>
    <lineage>
        <taxon>Eukaryota</taxon>
        <taxon>Viridiplantae</taxon>
        <taxon>Streptophyta</taxon>
        <taxon>Embryophyta</taxon>
        <taxon>Tracheophyta</taxon>
        <taxon>Spermatophyta</taxon>
        <taxon>Magnoliopsida</taxon>
        <taxon>eudicotyledons</taxon>
        <taxon>Gunneridae</taxon>
        <taxon>Pentapetalae</taxon>
        <taxon>rosids</taxon>
        <taxon>fabids</taxon>
        <taxon>Fabales</taxon>
        <taxon>Fabaceae</taxon>
        <taxon>Papilionoideae</taxon>
        <taxon>50 kb inversion clade</taxon>
        <taxon>NPAAA clade</taxon>
        <taxon>indigoferoid/millettioid clade</taxon>
        <taxon>Phaseoleae</taxon>
        <taxon>Glycine</taxon>
        <taxon>Glycine subgen. Soja</taxon>
    </lineage>
</organism>
<accession>A0A445J6B4</accession>
<dbReference type="AlphaFoldDB" id="A0A445J6B4"/>
<sequence>MVSLNPNPPQTFHFFDPFHMEDQSKKVRKPYTITKSRENWTDQEHDKFLEALHLFERDWKKIEAFVGSKTVIRRMAQVNMYLPLVQREKLLIHTHKRLLKILLLYPKLHGHSNLHLLYLNHQTFIGQIHHLCLELQLAVYHYHLGVIMLHHRSVFLDDMVVVIQQANPFSYCYSSSNESTPRGWPSSKESDQGKSIIVMPDFAQVYRFIGSVFDPNATNHLQTLKQMNPINVKTVLLSMRNLSTNLRSPEFENEVSFFPKIMHLFSWYFVDKHNYLLHLDAFFIF</sequence>
<dbReference type="EMBL" id="QZWG01000009">
    <property type="protein sequence ID" value="RZB93845.1"/>
    <property type="molecule type" value="Genomic_DNA"/>
</dbReference>
<dbReference type="Gene3D" id="1.10.10.60">
    <property type="entry name" value="Homeodomain-like"/>
    <property type="match status" value="1"/>
</dbReference>
<dbReference type="Pfam" id="PF00249">
    <property type="entry name" value="Myb_DNA-binding"/>
    <property type="match status" value="1"/>
</dbReference>
<keyword evidence="8" id="KW-1185">Reference proteome</keyword>
<evidence type="ECO:0000313" key="7">
    <source>
        <dbReference type="EMBL" id="RZB93845.1"/>
    </source>
</evidence>
<evidence type="ECO:0000259" key="6">
    <source>
        <dbReference type="PROSITE" id="PS51293"/>
    </source>
</evidence>
<proteinExistence type="predicted"/>
<dbReference type="PROSITE" id="PS51293">
    <property type="entry name" value="SANT"/>
    <property type="match status" value="1"/>
</dbReference>
<dbReference type="SMART" id="SM00717">
    <property type="entry name" value="SANT"/>
    <property type="match status" value="1"/>
</dbReference>
<reference evidence="7 8" key="1">
    <citation type="submission" date="2018-09" db="EMBL/GenBank/DDBJ databases">
        <title>A high-quality reference genome of wild soybean provides a powerful tool to mine soybean genomes.</title>
        <authorList>
            <person name="Xie M."/>
            <person name="Chung C.Y.L."/>
            <person name="Li M.-W."/>
            <person name="Wong F.-L."/>
            <person name="Chan T.-F."/>
            <person name="Lam H.-M."/>
        </authorList>
    </citation>
    <scope>NUCLEOTIDE SEQUENCE [LARGE SCALE GENOMIC DNA]</scope>
    <source>
        <strain evidence="8">cv. W05</strain>
        <tissue evidence="7">Hypocotyl of etiolated seedlings</tissue>
    </source>
</reference>
<evidence type="ECO:0000256" key="3">
    <source>
        <dbReference type="ARBA" id="ARBA00023125"/>
    </source>
</evidence>
<evidence type="ECO:0000256" key="4">
    <source>
        <dbReference type="ARBA" id="ARBA00023163"/>
    </source>
</evidence>
<dbReference type="Pfam" id="PF24904">
    <property type="entry name" value="RVE6"/>
    <property type="match status" value="1"/>
</dbReference>
<protein>
    <submittedName>
        <fullName evidence="7">Protein REVEILLE 5</fullName>
    </submittedName>
</protein>
<dbReference type="NCBIfam" id="TIGR01557">
    <property type="entry name" value="myb_SHAQKYF"/>
    <property type="match status" value="1"/>
</dbReference>
<keyword evidence="2" id="KW-0805">Transcription regulation</keyword>
<name>A0A445J6B4_GLYSO</name>
<keyword evidence="5" id="KW-0539">Nucleus</keyword>
<comment type="caution">
    <text evidence="7">The sequence shown here is derived from an EMBL/GenBank/DDBJ whole genome shotgun (WGS) entry which is preliminary data.</text>
</comment>
<dbReference type="GO" id="GO:0005634">
    <property type="term" value="C:nucleus"/>
    <property type="evidence" value="ECO:0007669"/>
    <property type="project" value="UniProtKB-SubCell"/>
</dbReference>